<sequence>MVKTWKKFKNTGSRRPRERDRVLHHITVTAPLRSYLGTASVYGVRHGGGNFVCDLNFVKSVLAMLSPEHSRHVTTVTLWYSHSLTDLTGVEIIE</sequence>
<name>A0A5B7EK49_PORTR</name>
<organism evidence="1 2">
    <name type="scientific">Portunus trituberculatus</name>
    <name type="common">Swimming crab</name>
    <name type="synonym">Neptunus trituberculatus</name>
    <dbReference type="NCBI Taxonomy" id="210409"/>
    <lineage>
        <taxon>Eukaryota</taxon>
        <taxon>Metazoa</taxon>
        <taxon>Ecdysozoa</taxon>
        <taxon>Arthropoda</taxon>
        <taxon>Crustacea</taxon>
        <taxon>Multicrustacea</taxon>
        <taxon>Malacostraca</taxon>
        <taxon>Eumalacostraca</taxon>
        <taxon>Eucarida</taxon>
        <taxon>Decapoda</taxon>
        <taxon>Pleocyemata</taxon>
        <taxon>Brachyura</taxon>
        <taxon>Eubrachyura</taxon>
        <taxon>Portunoidea</taxon>
        <taxon>Portunidae</taxon>
        <taxon>Portuninae</taxon>
        <taxon>Portunus</taxon>
    </lineage>
</organism>
<gene>
    <name evidence="1" type="ORF">E2C01_028314</name>
</gene>
<protein>
    <submittedName>
        <fullName evidence="1">Uncharacterized protein</fullName>
    </submittedName>
</protein>
<proteinExistence type="predicted"/>
<accession>A0A5B7EK49</accession>
<evidence type="ECO:0000313" key="2">
    <source>
        <dbReference type="Proteomes" id="UP000324222"/>
    </source>
</evidence>
<evidence type="ECO:0000313" key="1">
    <source>
        <dbReference type="EMBL" id="MPC34910.1"/>
    </source>
</evidence>
<reference evidence="1 2" key="1">
    <citation type="submission" date="2019-05" db="EMBL/GenBank/DDBJ databases">
        <title>Another draft genome of Portunus trituberculatus and its Hox gene families provides insights of decapod evolution.</title>
        <authorList>
            <person name="Jeong J.-H."/>
            <person name="Song I."/>
            <person name="Kim S."/>
            <person name="Choi T."/>
            <person name="Kim D."/>
            <person name="Ryu S."/>
            <person name="Kim W."/>
        </authorList>
    </citation>
    <scope>NUCLEOTIDE SEQUENCE [LARGE SCALE GENOMIC DNA]</scope>
    <source>
        <tissue evidence="1">Muscle</tissue>
    </source>
</reference>
<dbReference type="EMBL" id="VSRR010003157">
    <property type="protein sequence ID" value="MPC34910.1"/>
    <property type="molecule type" value="Genomic_DNA"/>
</dbReference>
<comment type="caution">
    <text evidence="1">The sequence shown here is derived from an EMBL/GenBank/DDBJ whole genome shotgun (WGS) entry which is preliminary data.</text>
</comment>
<dbReference type="AlphaFoldDB" id="A0A5B7EK49"/>
<keyword evidence="2" id="KW-1185">Reference proteome</keyword>
<dbReference type="Proteomes" id="UP000324222">
    <property type="component" value="Unassembled WGS sequence"/>
</dbReference>